<dbReference type="PRINTS" id="PR00413">
    <property type="entry name" value="HADHALOGNASE"/>
</dbReference>
<reference evidence="6 7" key="1">
    <citation type="submission" date="2017-12" db="EMBL/GenBank/DDBJ databases">
        <title>Chromulinavorax destructans is a abundant pathogen of dominant heterotrophic picoflagllates.</title>
        <authorList>
            <person name="Deeg C.M."/>
            <person name="Zimmer M."/>
            <person name="Suttle C.A."/>
        </authorList>
    </citation>
    <scope>NUCLEOTIDE SEQUENCE [LARGE SCALE GENOMIC DNA]</scope>
    <source>
        <strain evidence="6 7">SeV1</strain>
    </source>
</reference>
<dbReference type="Proteomes" id="UP000254834">
    <property type="component" value="Chromosome"/>
</dbReference>
<dbReference type="Pfam" id="PF13419">
    <property type="entry name" value="HAD_2"/>
    <property type="match status" value="1"/>
</dbReference>
<dbReference type="SUPFAM" id="SSF56784">
    <property type="entry name" value="HAD-like"/>
    <property type="match status" value="1"/>
</dbReference>
<evidence type="ECO:0008006" key="8">
    <source>
        <dbReference type="Google" id="ProtNLM"/>
    </source>
</evidence>
<comment type="similarity">
    <text evidence="2">Belongs to the HAD-like hydrolase superfamily. CbbY/CbbZ/Gph/YieH family.</text>
</comment>
<keyword evidence="4" id="KW-0460">Magnesium</keyword>
<evidence type="ECO:0000256" key="4">
    <source>
        <dbReference type="ARBA" id="ARBA00022842"/>
    </source>
</evidence>
<dbReference type="Gene3D" id="3.40.50.1000">
    <property type="entry name" value="HAD superfamily/HAD-like"/>
    <property type="match status" value="1"/>
</dbReference>
<evidence type="ECO:0000256" key="5">
    <source>
        <dbReference type="ARBA" id="ARBA00023277"/>
    </source>
</evidence>
<dbReference type="SFLD" id="SFLDS00003">
    <property type="entry name" value="Haloacid_Dehalogenase"/>
    <property type="match status" value="1"/>
</dbReference>
<dbReference type="GO" id="GO:0003824">
    <property type="term" value="F:catalytic activity"/>
    <property type="evidence" value="ECO:0007669"/>
    <property type="project" value="UniProtKB-ARBA"/>
</dbReference>
<dbReference type="AlphaFoldDB" id="A0A345ZB93"/>
<dbReference type="SFLD" id="SFLDG01129">
    <property type="entry name" value="C1.5:_HAD__Beta-PGM__Phosphata"/>
    <property type="match status" value="1"/>
</dbReference>
<dbReference type="InterPro" id="IPR036412">
    <property type="entry name" value="HAD-like_sf"/>
</dbReference>
<dbReference type="InterPro" id="IPR051600">
    <property type="entry name" value="Beta-PGM-like"/>
</dbReference>
<dbReference type="InterPro" id="IPR041492">
    <property type="entry name" value="HAD_2"/>
</dbReference>
<evidence type="ECO:0000256" key="1">
    <source>
        <dbReference type="ARBA" id="ARBA00001946"/>
    </source>
</evidence>
<gene>
    <name evidence="6" type="ORF">C0J27_02260</name>
</gene>
<dbReference type="PANTHER" id="PTHR46193">
    <property type="entry name" value="6-PHOSPHOGLUCONATE PHOSPHATASE"/>
    <property type="match status" value="1"/>
</dbReference>
<dbReference type="RefSeq" id="WP_115585575.1">
    <property type="nucleotide sequence ID" value="NZ_CP025544.1"/>
</dbReference>
<proteinExistence type="inferred from homology"/>
<accession>A0A345ZB93</accession>
<dbReference type="InterPro" id="IPR006439">
    <property type="entry name" value="HAD-SF_hydro_IA"/>
</dbReference>
<comment type="cofactor">
    <cofactor evidence="1">
        <name>Mg(2+)</name>
        <dbReference type="ChEBI" id="CHEBI:18420"/>
    </cofactor>
</comment>
<keyword evidence="5" id="KW-0119">Carbohydrate metabolism</keyword>
<dbReference type="InterPro" id="IPR023198">
    <property type="entry name" value="PGP-like_dom2"/>
</dbReference>
<name>A0A345ZB93_9BACT</name>
<organism evidence="6 7">
    <name type="scientific">Candidatus Chromulinivorax destructor</name>
    <dbReference type="NCBI Taxonomy" id="2066483"/>
    <lineage>
        <taxon>Bacteria</taxon>
        <taxon>Candidatus Babelota</taxon>
        <taxon>Candidatus Babeliae</taxon>
        <taxon>Candidatus Babeliales</taxon>
        <taxon>Candidatus Chromulinivoraceae</taxon>
        <taxon>Candidatus Chromulinivorax</taxon>
    </lineage>
</organism>
<dbReference type="InterPro" id="IPR023214">
    <property type="entry name" value="HAD_sf"/>
</dbReference>
<dbReference type="NCBIfam" id="TIGR01509">
    <property type="entry name" value="HAD-SF-IA-v3"/>
    <property type="match status" value="1"/>
</dbReference>
<sequence>MKTSHKILLLLSFILGLTAIGYVTSHQKSEKKYSAIIFDMDGTTVDTDHLWKIGNAPILDSHAPHLSQDEKNKITQQFHTLTIYEVWKCVQGHCSIDISSDEIIDENIKHLHTIYQTQGISYIPHFDKFHAQVKERGLKTAIATSSQKETVDIIIKVVGLDKIFEEHIYHVDHVNRAYKPKPDVYLHAAKMLGVQPCKCIAIEDSATGIKAAKAAGMYCIGINTGKNRDNLKQADEIVECYSEIDLDRLLQ</sequence>
<evidence type="ECO:0000256" key="2">
    <source>
        <dbReference type="ARBA" id="ARBA00006171"/>
    </source>
</evidence>
<dbReference type="PANTHER" id="PTHR46193:SF18">
    <property type="entry name" value="HEXITOL PHOSPHATASE B"/>
    <property type="match status" value="1"/>
</dbReference>
<evidence type="ECO:0000256" key="3">
    <source>
        <dbReference type="ARBA" id="ARBA00022723"/>
    </source>
</evidence>
<dbReference type="Gene3D" id="1.10.150.240">
    <property type="entry name" value="Putative phosphatase, domain 2"/>
    <property type="match status" value="1"/>
</dbReference>
<evidence type="ECO:0000313" key="7">
    <source>
        <dbReference type="Proteomes" id="UP000254834"/>
    </source>
</evidence>
<dbReference type="GO" id="GO:0046872">
    <property type="term" value="F:metal ion binding"/>
    <property type="evidence" value="ECO:0007669"/>
    <property type="project" value="UniProtKB-KW"/>
</dbReference>
<dbReference type="KEGG" id="cdes:C0J27_02260"/>
<dbReference type="SFLD" id="SFLDG01135">
    <property type="entry name" value="C1.5.6:_HAD__Beta-PGM__Phospha"/>
    <property type="match status" value="1"/>
</dbReference>
<dbReference type="OrthoDB" id="9797743at2"/>
<keyword evidence="3" id="KW-0479">Metal-binding</keyword>
<keyword evidence="7" id="KW-1185">Reference proteome</keyword>
<protein>
    <recommendedName>
        <fullName evidence="8">HAD family phosphatase</fullName>
    </recommendedName>
</protein>
<dbReference type="EMBL" id="CP025544">
    <property type="protein sequence ID" value="AXK60560.1"/>
    <property type="molecule type" value="Genomic_DNA"/>
</dbReference>
<evidence type="ECO:0000313" key="6">
    <source>
        <dbReference type="EMBL" id="AXK60560.1"/>
    </source>
</evidence>